<name>A0A1M5SSN0_9CLOT</name>
<dbReference type="InterPro" id="IPR001678">
    <property type="entry name" value="MeTrfase_RsmB-F_NOP2_dom"/>
</dbReference>
<keyword evidence="5" id="KW-0698">rRNA processing</keyword>
<keyword evidence="6 13" id="KW-0489">Methyltransferase</keyword>
<dbReference type="Pfam" id="PF22458">
    <property type="entry name" value="RsmF-B_ferredox"/>
    <property type="match status" value="1"/>
</dbReference>
<feature type="domain" description="SAM-dependent MTase RsmB/NOP-type" evidence="14">
    <location>
        <begin position="169"/>
        <end position="442"/>
    </location>
</feature>
<evidence type="ECO:0000256" key="4">
    <source>
        <dbReference type="ARBA" id="ARBA00022490"/>
    </source>
</evidence>
<feature type="binding site" evidence="13">
    <location>
        <position position="283"/>
    </location>
    <ligand>
        <name>S-adenosyl-L-methionine</name>
        <dbReference type="ChEBI" id="CHEBI:59789"/>
    </ligand>
</feature>
<dbReference type="STRING" id="1121306.SAMN02745196_00286"/>
<comment type="subcellular location">
    <subcellularLocation>
        <location evidence="2">Cytoplasm</location>
    </subcellularLocation>
</comment>
<dbReference type="PRINTS" id="PR02008">
    <property type="entry name" value="RCMTFAMILY"/>
</dbReference>
<dbReference type="FunFam" id="1.10.940.10:FF:000006">
    <property type="entry name" value="16S rRNA (Cytosine(967)-C(5))-methyltransferase RsmB"/>
    <property type="match status" value="1"/>
</dbReference>
<evidence type="ECO:0000256" key="1">
    <source>
        <dbReference type="ARBA" id="ARBA00002724"/>
    </source>
</evidence>
<evidence type="ECO:0000256" key="6">
    <source>
        <dbReference type="ARBA" id="ARBA00022603"/>
    </source>
</evidence>
<dbReference type="InterPro" id="IPR006027">
    <property type="entry name" value="NusB_RsmB_TIM44"/>
</dbReference>
<dbReference type="GO" id="GO:0008649">
    <property type="term" value="F:rRNA methyltransferase activity"/>
    <property type="evidence" value="ECO:0007669"/>
    <property type="project" value="InterPro"/>
</dbReference>
<dbReference type="PROSITE" id="PS51686">
    <property type="entry name" value="SAM_MT_RSMB_NOP"/>
    <property type="match status" value="1"/>
</dbReference>
<dbReference type="Gene3D" id="3.40.50.150">
    <property type="entry name" value="Vaccinia Virus protein VP39"/>
    <property type="match status" value="1"/>
</dbReference>
<comment type="catalytic activity">
    <reaction evidence="12">
        <text>cytidine(967) in 16S rRNA + S-adenosyl-L-methionine = 5-methylcytidine(967) in 16S rRNA + S-adenosyl-L-homocysteine + H(+)</text>
        <dbReference type="Rhea" id="RHEA:42748"/>
        <dbReference type="Rhea" id="RHEA-COMP:10219"/>
        <dbReference type="Rhea" id="RHEA-COMP:10220"/>
        <dbReference type="ChEBI" id="CHEBI:15378"/>
        <dbReference type="ChEBI" id="CHEBI:57856"/>
        <dbReference type="ChEBI" id="CHEBI:59789"/>
        <dbReference type="ChEBI" id="CHEBI:74483"/>
        <dbReference type="ChEBI" id="CHEBI:82748"/>
        <dbReference type="EC" id="2.1.1.176"/>
    </reaction>
</comment>
<dbReference type="InterPro" id="IPR023267">
    <property type="entry name" value="RCMT"/>
</dbReference>
<comment type="function">
    <text evidence="1">Specifically methylates the cytosine at position 967 (m5C967) of 16S rRNA.</text>
</comment>
<evidence type="ECO:0000256" key="3">
    <source>
        <dbReference type="ARBA" id="ARBA00012140"/>
    </source>
</evidence>
<dbReference type="InterPro" id="IPR029063">
    <property type="entry name" value="SAM-dependent_MTases_sf"/>
</dbReference>
<dbReference type="GO" id="GO:0003723">
    <property type="term" value="F:RNA binding"/>
    <property type="evidence" value="ECO:0007669"/>
    <property type="project" value="UniProtKB-UniRule"/>
</dbReference>
<dbReference type="InterPro" id="IPR004573">
    <property type="entry name" value="rRNA_ssu_MeTfrase_B"/>
</dbReference>
<keyword evidence="9 13" id="KW-0694">RNA-binding</keyword>
<keyword evidence="4" id="KW-0963">Cytoplasm</keyword>
<feature type="binding site" evidence="13">
    <location>
        <begin position="259"/>
        <end position="265"/>
    </location>
    <ligand>
        <name>S-adenosyl-L-methionine</name>
        <dbReference type="ChEBI" id="CHEBI:59789"/>
    </ligand>
</feature>
<dbReference type="SUPFAM" id="SSF48013">
    <property type="entry name" value="NusB-like"/>
    <property type="match status" value="1"/>
</dbReference>
<dbReference type="RefSeq" id="WP_072829330.1">
    <property type="nucleotide sequence ID" value="NZ_FQXP01000003.1"/>
</dbReference>
<evidence type="ECO:0000259" key="14">
    <source>
        <dbReference type="PROSITE" id="PS51686"/>
    </source>
</evidence>
<dbReference type="AlphaFoldDB" id="A0A1M5SSN0"/>
<dbReference type="SUPFAM" id="SSF53335">
    <property type="entry name" value="S-adenosyl-L-methionine-dependent methyltransferases"/>
    <property type="match status" value="1"/>
</dbReference>
<evidence type="ECO:0000256" key="13">
    <source>
        <dbReference type="PROSITE-ProRule" id="PRU01023"/>
    </source>
</evidence>
<evidence type="ECO:0000256" key="10">
    <source>
        <dbReference type="ARBA" id="ARBA00030399"/>
    </source>
</evidence>
<sequence>MDNSRKIAVKVLNEVFDKGEFSNKNLNIRLINSDLDSKDKALVTEIVYGTIKYRYTIDRIIDNFLKEGIKKLDTTILNILRISIYQMKYLDKIPDFAAVNEGVNLAKAMKSVGMSKLVNGVLRNYLRNKEERYCDDRDIVSNLCYDYSFPKWMVKTFITQYGEDTATKILEGLNKRPAVTVRVNSLKADFEEVFDLLEENEYSVSEGYICPEAIRIEKGRSIEKNPLFKDGLITVQDESAMLVAPSMDLEEGMTVLDLCSAPGGKTTHIAELLDNNGKVYAFDLQRSKLPLVEENAERLGATIVQCDKLNAEIFNEKLVDLGDRVLIDVPCSGLGIIRKKPEIKWNKSKNQLDALAQMQRRIMSNACKYVKQGGYLIYSTCTLNKDENEKNINWFLLNHSGFKVESLNFGKAENIIYNKDGSVTILPNDYMDGFFICKIKKL</sequence>
<evidence type="ECO:0000256" key="7">
    <source>
        <dbReference type="ARBA" id="ARBA00022679"/>
    </source>
</evidence>
<comment type="caution">
    <text evidence="13">Lacks conserved residue(s) required for the propagation of feature annotation.</text>
</comment>
<evidence type="ECO:0000256" key="5">
    <source>
        <dbReference type="ARBA" id="ARBA00022552"/>
    </source>
</evidence>
<evidence type="ECO:0000256" key="2">
    <source>
        <dbReference type="ARBA" id="ARBA00004496"/>
    </source>
</evidence>
<evidence type="ECO:0000313" key="15">
    <source>
        <dbReference type="EMBL" id="SHH41318.1"/>
    </source>
</evidence>
<dbReference type="GO" id="GO:0005737">
    <property type="term" value="C:cytoplasm"/>
    <property type="evidence" value="ECO:0007669"/>
    <property type="project" value="UniProtKB-SubCell"/>
</dbReference>
<dbReference type="OrthoDB" id="9810297at2"/>
<gene>
    <name evidence="15" type="ORF">SAMN02745196_00286</name>
</gene>
<dbReference type="NCBIfam" id="NF011494">
    <property type="entry name" value="PRK14902.1"/>
    <property type="match status" value="1"/>
</dbReference>
<dbReference type="InterPro" id="IPR049560">
    <property type="entry name" value="MeTrfase_RsmB-F_NOP2_cat"/>
</dbReference>
<evidence type="ECO:0000256" key="8">
    <source>
        <dbReference type="ARBA" id="ARBA00022691"/>
    </source>
</evidence>
<organism evidence="15 16">
    <name type="scientific">Clostridium collagenovorans DSM 3089</name>
    <dbReference type="NCBI Taxonomy" id="1121306"/>
    <lineage>
        <taxon>Bacteria</taxon>
        <taxon>Bacillati</taxon>
        <taxon>Bacillota</taxon>
        <taxon>Clostridia</taxon>
        <taxon>Eubacteriales</taxon>
        <taxon>Clostridiaceae</taxon>
        <taxon>Clostridium</taxon>
    </lineage>
</organism>
<dbReference type="Gene3D" id="3.30.70.1170">
    <property type="entry name" value="Sun protein, domain 3"/>
    <property type="match status" value="1"/>
</dbReference>
<proteinExistence type="inferred from homology"/>
<evidence type="ECO:0000313" key="16">
    <source>
        <dbReference type="Proteomes" id="UP000184526"/>
    </source>
</evidence>
<feature type="active site" description="Nucleophile" evidence="13">
    <location>
        <position position="381"/>
    </location>
</feature>
<dbReference type="EMBL" id="FQXP01000003">
    <property type="protein sequence ID" value="SHH41318.1"/>
    <property type="molecule type" value="Genomic_DNA"/>
</dbReference>
<reference evidence="15 16" key="1">
    <citation type="submission" date="2016-11" db="EMBL/GenBank/DDBJ databases">
        <authorList>
            <person name="Jaros S."/>
            <person name="Januszkiewicz K."/>
            <person name="Wedrychowicz H."/>
        </authorList>
    </citation>
    <scope>NUCLEOTIDE SEQUENCE [LARGE SCALE GENOMIC DNA]</scope>
    <source>
        <strain evidence="15 16">DSM 3089</strain>
    </source>
</reference>
<dbReference type="FunFam" id="3.40.50.150:FF:000022">
    <property type="entry name" value="Ribosomal RNA small subunit methyltransferase B"/>
    <property type="match status" value="1"/>
</dbReference>
<keyword evidence="16" id="KW-1185">Reference proteome</keyword>
<dbReference type="FunFam" id="3.30.70.1170:FF:000003">
    <property type="entry name" value="16S rRNA (Cytosine(967)-C(5))-methyltransferase RsmB"/>
    <property type="match status" value="1"/>
</dbReference>
<evidence type="ECO:0000256" key="11">
    <source>
        <dbReference type="ARBA" id="ARBA00031088"/>
    </source>
</evidence>
<comment type="similarity">
    <text evidence="13">Belongs to the class I-like SAM-binding methyltransferase superfamily. RsmB/NOP family.</text>
</comment>
<dbReference type="EC" id="2.1.1.176" evidence="3"/>
<dbReference type="Gene3D" id="1.10.940.10">
    <property type="entry name" value="NusB-like"/>
    <property type="match status" value="1"/>
</dbReference>
<dbReference type="Pfam" id="PF01189">
    <property type="entry name" value="Methyltr_RsmB-F"/>
    <property type="match status" value="1"/>
</dbReference>
<dbReference type="PANTHER" id="PTHR22807">
    <property type="entry name" value="NOP2 YEAST -RELATED NOL1/NOP2/FMU SUN DOMAIN-CONTAINING"/>
    <property type="match status" value="1"/>
</dbReference>
<feature type="binding site" evidence="13">
    <location>
        <position position="328"/>
    </location>
    <ligand>
        <name>S-adenosyl-L-methionine</name>
        <dbReference type="ChEBI" id="CHEBI:59789"/>
    </ligand>
</feature>
<evidence type="ECO:0000256" key="9">
    <source>
        <dbReference type="ARBA" id="ARBA00022884"/>
    </source>
</evidence>
<evidence type="ECO:0000256" key="12">
    <source>
        <dbReference type="ARBA" id="ARBA00047283"/>
    </source>
</evidence>
<keyword evidence="8 13" id="KW-0949">S-adenosyl-L-methionine</keyword>
<dbReference type="InterPro" id="IPR035926">
    <property type="entry name" value="NusB-like_sf"/>
</dbReference>
<dbReference type="Pfam" id="PF01029">
    <property type="entry name" value="NusB"/>
    <property type="match status" value="1"/>
</dbReference>
<accession>A0A1M5SSN0</accession>
<dbReference type="Proteomes" id="UP000184526">
    <property type="component" value="Unassembled WGS sequence"/>
</dbReference>
<dbReference type="NCBIfam" id="TIGR00563">
    <property type="entry name" value="rsmB"/>
    <property type="match status" value="1"/>
</dbReference>
<keyword evidence="7 13" id="KW-0808">Transferase</keyword>
<dbReference type="InterPro" id="IPR054728">
    <property type="entry name" value="RsmB-like_ferredoxin"/>
</dbReference>
<dbReference type="GO" id="GO:0006355">
    <property type="term" value="P:regulation of DNA-templated transcription"/>
    <property type="evidence" value="ECO:0007669"/>
    <property type="project" value="InterPro"/>
</dbReference>
<protein>
    <recommendedName>
        <fullName evidence="3">16S rRNA (cytosine(967)-C(5))-methyltransferase</fullName>
        <ecNumber evidence="3">2.1.1.176</ecNumber>
    </recommendedName>
    <alternativeName>
        <fullName evidence="10">16S rRNA m5C967 methyltransferase</fullName>
    </alternativeName>
    <alternativeName>
        <fullName evidence="11">rRNA (cytosine-C(5)-)-methyltransferase RsmB</fullName>
    </alternativeName>
</protein>
<dbReference type="PANTHER" id="PTHR22807:SF53">
    <property type="entry name" value="RIBOSOMAL RNA SMALL SUBUNIT METHYLTRANSFERASE B-RELATED"/>
    <property type="match status" value="1"/>
</dbReference>